<sequence length="266" mass="28648">MTATGDGRSRSDGYLLVETDGPVGIVRLNRPKVLNALCRALIEELADALSAFDRDPAIRCMVLTGNERAFAAGADIAEMADKGLAEVTGDDLLGTWQRLWRIRKPVIAAVQGYCLGGGFELAMGCDLIVAGESAQFGQPEIKIGVMPGAGGTQRLTRVAGKYKAMEAILTGRMIPAREAEAWGLVTKVVPDEQCLPEALRLAHAIAGMPPLAVQMAKAAVLQAYETPLGAGLEFERRLFYSLFATEDQKEGMQAFLEKRAPQWKGR</sequence>
<dbReference type="Proteomes" id="UP001304683">
    <property type="component" value="Chromosome"/>
</dbReference>
<comment type="similarity">
    <text evidence="1 3">Belongs to the enoyl-CoA hydratase/isomerase family.</text>
</comment>
<accession>A0ABZ0QL67</accession>
<name>A0ABZ0QL67_9FIRM</name>
<dbReference type="PROSITE" id="PS00166">
    <property type="entry name" value="ENOYL_COA_HYDRATASE"/>
    <property type="match status" value="1"/>
</dbReference>
<evidence type="ECO:0000313" key="4">
    <source>
        <dbReference type="EMBL" id="WPD18171.1"/>
    </source>
</evidence>
<dbReference type="CDD" id="cd06558">
    <property type="entry name" value="crotonase-like"/>
    <property type="match status" value="1"/>
</dbReference>
<dbReference type="SUPFAM" id="SSF52096">
    <property type="entry name" value="ClpP/crotonase"/>
    <property type="match status" value="1"/>
</dbReference>
<evidence type="ECO:0000256" key="2">
    <source>
        <dbReference type="ARBA" id="ARBA00023239"/>
    </source>
</evidence>
<dbReference type="Gene3D" id="1.10.12.10">
    <property type="entry name" value="Lyase 2-enoyl-coa Hydratase, Chain A, domain 2"/>
    <property type="match status" value="1"/>
</dbReference>
<dbReference type="PANTHER" id="PTHR11941:SF54">
    <property type="entry name" value="ENOYL-COA HYDRATASE, MITOCHONDRIAL"/>
    <property type="match status" value="1"/>
</dbReference>
<evidence type="ECO:0000313" key="5">
    <source>
        <dbReference type="Proteomes" id="UP001304683"/>
    </source>
</evidence>
<dbReference type="EMBL" id="CP132508">
    <property type="protein sequence ID" value="WPD18171.1"/>
    <property type="molecule type" value="Genomic_DNA"/>
</dbReference>
<gene>
    <name evidence="4" type="ORF">Q5761_07170</name>
</gene>
<protein>
    <submittedName>
        <fullName evidence="4">Enoyl-CoA hydratase-related protein</fullName>
    </submittedName>
</protein>
<evidence type="ECO:0000256" key="1">
    <source>
        <dbReference type="ARBA" id="ARBA00005254"/>
    </source>
</evidence>
<dbReference type="InterPro" id="IPR001753">
    <property type="entry name" value="Enoyl-CoA_hydra/iso"/>
</dbReference>
<dbReference type="InterPro" id="IPR014748">
    <property type="entry name" value="Enoyl-CoA_hydra_C"/>
</dbReference>
<dbReference type="PANTHER" id="PTHR11941">
    <property type="entry name" value="ENOYL-COA HYDRATASE-RELATED"/>
    <property type="match status" value="1"/>
</dbReference>
<keyword evidence="5" id="KW-1185">Reference proteome</keyword>
<dbReference type="InterPro" id="IPR018376">
    <property type="entry name" value="Enoyl-CoA_hyd/isom_CS"/>
</dbReference>
<dbReference type="Pfam" id="PF00378">
    <property type="entry name" value="ECH_1"/>
    <property type="match status" value="1"/>
</dbReference>
<proteinExistence type="inferred from homology"/>
<organism evidence="4 5">
    <name type="scientific">Thermaerobacter composti</name>
    <dbReference type="NCBI Taxonomy" id="554949"/>
    <lineage>
        <taxon>Bacteria</taxon>
        <taxon>Bacillati</taxon>
        <taxon>Bacillota</taxon>
        <taxon>Clostridia</taxon>
        <taxon>Eubacteriales</taxon>
        <taxon>Clostridiales Family XVII. Incertae Sedis</taxon>
        <taxon>Thermaerobacter</taxon>
    </lineage>
</organism>
<reference evidence="4 5" key="1">
    <citation type="submission" date="2023-08" db="EMBL/GenBank/DDBJ databases">
        <title>Genome sequence of Thermaerobacter compostii strain Ins1, a spore-forming filamentous bacterium isolated from a deep geothermal reservoir.</title>
        <authorList>
            <person name="Bregnard D."/>
            <person name="Gonzalez D."/>
            <person name="Junier P."/>
        </authorList>
    </citation>
    <scope>NUCLEOTIDE SEQUENCE [LARGE SCALE GENOMIC DNA]</scope>
    <source>
        <strain evidence="4 5">Ins1</strain>
    </source>
</reference>
<dbReference type="RefSeq" id="WP_318750029.1">
    <property type="nucleotide sequence ID" value="NZ_CP132508.1"/>
</dbReference>
<dbReference type="Gene3D" id="3.90.226.10">
    <property type="entry name" value="2-enoyl-CoA Hydratase, Chain A, domain 1"/>
    <property type="match status" value="1"/>
</dbReference>
<evidence type="ECO:0000256" key="3">
    <source>
        <dbReference type="RuleBase" id="RU003707"/>
    </source>
</evidence>
<keyword evidence="2" id="KW-0456">Lyase</keyword>
<dbReference type="InterPro" id="IPR029045">
    <property type="entry name" value="ClpP/crotonase-like_dom_sf"/>
</dbReference>